<keyword evidence="4 15" id="KW-0285">Flavoprotein</keyword>
<dbReference type="InterPro" id="IPR015865">
    <property type="entry name" value="Riboflavin_kinase_bac/euk"/>
</dbReference>
<keyword evidence="9 15" id="KW-0418">Kinase</keyword>
<evidence type="ECO:0000256" key="9">
    <source>
        <dbReference type="ARBA" id="ARBA00022777"/>
    </source>
</evidence>
<evidence type="ECO:0000259" key="16">
    <source>
        <dbReference type="SMART" id="SM00904"/>
    </source>
</evidence>
<dbReference type="CDD" id="cd02064">
    <property type="entry name" value="FAD_synthetase_N"/>
    <property type="match status" value="1"/>
</dbReference>
<dbReference type="EC" id="2.7.7.2" evidence="15"/>
<feature type="domain" description="Riboflavin kinase" evidence="16">
    <location>
        <begin position="189"/>
        <end position="313"/>
    </location>
</feature>
<dbReference type="PANTHER" id="PTHR22749">
    <property type="entry name" value="RIBOFLAVIN KINASE/FMN ADENYLYLTRANSFERASE"/>
    <property type="match status" value="1"/>
</dbReference>
<keyword evidence="6 15" id="KW-0808">Transferase</keyword>
<evidence type="ECO:0000256" key="12">
    <source>
        <dbReference type="ARBA" id="ARBA00023268"/>
    </source>
</evidence>
<dbReference type="NCBIfam" id="NF004162">
    <property type="entry name" value="PRK05627.1-5"/>
    <property type="match status" value="1"/>
</dbReference>
<evidence type="ECO:0000313" key="18">
    <source>
        <dbReference type="Proteomes" id="UP001430306"/>
    </source>
</evidence>
<evidence type="ECO:0000256" key="3">
    <source>
        <dbReference type="ARBA" id="ARBA00005201"/>
    </source>
</evidence>
<gene>
    <name evidence="17" type="ORF">LOC71_17395</name>
</gene>
<evidence type="ECO:0000256" key="11">
    <source>
        <dbReference type="ARBA" id="ARBA00022840"/>
    </source>
</evidence>
<dbReference type="InterPro" id="IPR002606">
    <property type="entry name" value="Riboflavin_kinase_bac"/>
</dbReference>
<dbReference type="SUPFAM" id="SSF52374">
    <property type="entry name" value="Nucleotidylyl transferase"/>
    <property type="match status" value="1"/>
</dbReference>
<dbReference type="SMART" id="SM00904">
    <property type="entry name" value="Flavokinase"/>
    <property type="match status" value="1"/>
</dbReference>
<dbReference type="NCBIfam" id="TIGR00125">
    <property type="entry name" value="cyt_tran_rel"/>
    <property type="match status" value="1"/>
</dbReference>
<keyword evidence="5 15" id="KW-0288">FMN</keyword>
<evidence type="ECO:0000313" key="17">
    <source>
        <dbReference type="EMBL" id="MCC9644061.1"/>
    </source>
</evidence>
<name>A0ABS8NKM7_9BACT</name>
<dbReference type="InterPro" id="IPR014729">
    <property type="entry name" value="Rossmann-like_a/b/a_fold"/>
</dbReference>
<evidence type="ECO:0000256" key="13">
    <source>
        <dbReference type="ARBA" id="ARBA00047880"/>
    </source>
</evidence>
<dbReference type="PANTHER" id="PTHR22749:SF6">
    <property type="entry name" value="RIBOFLAVIN KINASE"/>
    <property type="match status" value="1"/>
</dbReference>
<dbReference type="RefSeq" id="WP_230275136.1">
    <property type="nucleotide sequence ID" value="NZ_JAJKFW010000025.1"/>
</dbReference>
<comment type="catalytic activity">
    <reaction evidence="13 15">
        <text>riboflavin + ATP = FMN + ADP + H(+)</text>
        <dbReference type="Rhea" id="RHEA:14357"/>
        <dbReference type="ChEBI" id="CHEBI:15378"/>
        <dbReference type="ChEBI" id="CHEBI:30616"/>
        <dbReference type="ChEBI" id="CHEBI:57986"/>
        <dbReference type="ChEBI" id="CHEBI:58210"/>
        <dbReference type="ChEBI" id="CHEBI:456216"/>
        <dbReference type="EC" id="2.7.1.26"/>
    </reaction>
</comment>
<comment type="catalytic activity">
    <reaction evidence="14 15">
        <text>FMN + ATP + H(+) = FAD + diphosphate</text>
        <dbReference type="Rhea" id="RHEA:17237"/>
        <dbReference type="ChEBI" id="CHEBI:15378"/>
        <dbReference type="ChEBI" id="CHEBI:30616"/>
        <dbReference type="ChEBI" id="CHEBI:33019"/>
        <dbReference type="ChEBI" id="CHEBI:57692"/>
        <dbReference type="ChEBI" id="CHEBI:58210"/>
        <dbReference type="EC" id="2.7.7.2"/>
    </reaction>
</comment>
<sequence length="319" mass="34789">MTSLIHLSELAGNSDLQNSLRGGAVSIGNFDGVHLGHRVLLKRVRHHADRVGGKAIAIVMDPHPAEVLRPHGAPPKLTTLPRRAELMAESSVDALLVCKASKEFLNQTAEEFFERLVVEQLAAKAIIEGPNFFFGRDRAGDTTRLKELAGQRGIDVEIVVPSVQDDRMVSSSRIREAIASGDLELANQMLGSRYELTGVVGKGEQRGRKLGFPTANLEDVATLIPEHGVYAAVAKIDDQSLAAAVHIGPNPTFDDRKETKIEAHLLDYDADLYGKMLTLSLVRQIRGIQKFASPAALQQQLQSDLQTVRETVSSLPQRT</sequence>
<dbReference type="InterPro" id="IPR023465">
    <property type="entry name" value="Riboflavin_kinase_dom_sf"/>
</dbReference>
<keyword evidence="18" id="KW-1185">Reference proteome</keyword>
<evidence type="ECO:0000256" key="2">
    <source>
        <dbReference type="ARBA" id="ARBA00004726"/>
    </source>
</evidence>
<accession>A0ABS8NKM7</accession>
<keyword evidence="10 15" id="KW-0274">FAD</keyword>
<evidence type="ECO:0000256" key="4">
    <source>
        <dbReference type="ARBA" id="ARBA00022630"/>
    </source>
</evidence>
<organism evidence="17 18">
    <name type="scientific">Rhodopirellula halodulae</name>
    <dbReference type="NCBI Taxonomy" id="2894198"/>
    <lineage>
        <taxon>Bacteria</taxon>
        <taxon>Pseudomonadati</taxon>
        <taxon>Planctomycetota</taxon>
        <taxon>Planctomycetia</taxon>
        <taxon>Pirellulales</taxon>
        <taxon>Pirellulaceae</taxon>
        <taxon>Rhodopirellula</taxon>
    </lineage>
</organism>
<dbReference type="InterPro" id="IPR023468">
    <property type="entry name" value="Riboflavin_kinase"/>
</dbReference>
<protein>
    <recommendedName>
        <fullName evidence="15">Riboflavin biosynthesis protein</fullName>
    </recommendedName>
    <domain>
        <recommendedName>
            <fullName evidence="15">Riboflavin kinase</fullName>
            <ecNumber evidence="15">2.7.1.26</ecNumber>
        </recommendedName>
        <alternativeName>
            <fullName evidence="15">Flavokinase</fullName>
        </alternativeName>
    </domain>
    <domain>
        <recommendedName>
            <fullName evidence="15">FMN adenylyltransferase</fullName>
            <ecNumber evidence="15">2.7.7.2</ecNumber>
        </recommendedName>
        <alternativeName>
            <fullName evidence="15">FAD pyrophosphorylase</fullName>
        </alternativeName>
        <alternativeName>
            <fullName evidence="15">FAD synthase</fullName>
        </alternativeName>
    </domain>
</protein>
<comment type="pathway">
    <text evidence="3 15">Cofactor biosynthesis; FMN biosynthesis; FMN from riboflavin (ATP route): step 1/1.</text>
</comment>
<dbReference type="Pfam" id="PF01687">
    <property type="entry name" value="Flavokinase"/>
    <property type="match status" value="1"/>
</dbReference>
<evidence type="ECO:0000256" key="1">
    <source>
        <dbReference type="ARBA" id="ARBA00002121"/>
    </source>
</evidence>
<dbReference type="NCBIfam" id="TIGR00083">
    <property type="entry name" value="ribF"/>
    <property type="match status" value="1"/>
</dbReference>
<evidence type="ECO:0000256" key="7">
    <source>
        <dbReference type="ARBA" id="ARBA00022695"/>
    </source>
</evidence>
<evidence type="ECO:0000256" key="8">
    <source>
        <dbReference type="ARBA" id="ARBA00022741"/>
    </source>
</evidence>
<comment type="caution">
    <text evidence="17">The sequence shown here is derived from an EMBL/GenBank/DDBJ whole genome shotgun (WGS) entry which is preliminary data.</text>
</comment>
<comment type="function">
    <text evidence="1">Catalyzes the phosphorylation of riboflavin to FMN followed by the adenylation of FMN to FAD.</text>
</comment>
<evidence type="ECO:0000256" key="10">
    <source>
        <dbReference type="ARBA" id="ARBA00022827"/>
    </source>
</evidence>
<keyword evidence="11 15" id="KW-0067">ATP-binding</keyword>
<dbReference type="Proteomes" id="UP001430306">
    <property type="component" value="Unassembled WGS sequence"/>
</dbReference>
<dbReference type="Gene3D" id="3.40.50.620">
    <property type="entry name" value="HUPs"/>
    <property type="match status" value="1"/>
</dbReference>
<dbReference type="Pfam" id="PF06574">
    <property type="entry name" value="FAD_syn"/>
    <property type="match status" value="1"/>
</dbReference>
<dbReference type="GO" id="GO:0008531">
    <property type="term" value="F:riboflavin kinase activity"/>
    <property type="evidence" value="ECO:0007669"/>
    <property type="project" value="UniProtKB-EC"/>
</dbReference>
<dbReference type="Gene3D" id="2.40.30.30">
    <property type="entry name" value="Riboflavin kinase-like"/>
    <property type="match status" value="1"/>
</dbReference>
<reference evidence="17" key="1">
    <citation type="submission" date="2021-11" db="EMBL/GenBank/DDBJ databases">
        <title>Genome sequence.</title>
        <authorList>
            <person name="Sun Q."/>
        </authorList>
    </citation>
    <scope>NUCLEOTIDE SEQUENCE</scope>
    <source>
        <strain evidence="17">JC740</strain>
    </source>
</reference>
<evidence type="ECO:0000256" key="5">
    <source>
        <dbReference type="ARBA" id="ARBA00022643"/>
    </source>
</evidence>
<dbReference type="PIRSF" id="PIRSF004491">
    <property type="entry name" value="FAD_Synth"/>
    <property type="match status" value="1"/>
</dbReference>
<keyword evidence="12" id="KW-0511">Multifunctional enzyme</keyword>
<dbReference type="GO" id="GO:0003919">
    <property type="term" value="F:FMN adenylyltransferase activity"/>
    <property type="evidence" value="ECO:0007669"/>
    <property type="project" value="UniProtKB-EC"/>
</dbReference>
<evidence type="ECO:0000256" key="15">
    <source>
        <dbReference type="PIRNR" id="PIRNR004491"/>
    </source>
</evidence>
<dbReference type="EC" id="2.7.1.26" evidence="15"/>
<dbReference type="InterPro" id="IPR004821">
    <property type="entry name" value="Cyt_trans-like"/>
</dbReference>
<dbReference type="SUPFAM" id="SSF82114">
    <property type="entry name" value="Riboflavin kinase-like"/>
    <property type="match status" value="1"/>
</dbReference>
<dbReference type="EMBL" id="JAJKFW010000025">
    <property type="protein sequence ID" value="MCC9644061.1"/>
    <property type="molecule type" value="Genomic_DNA"/>
</dbReference>
<keyword evidence="7 15" id="KW-0548">Nucleotidyltransferase</keyword>
<keyword evidence="8 15" id="KW-0547">Nucleotide-binding</keyword>
<comment type="pathway">
    <text evidence="2 15">Cofactor biosynthesis; FAD biosynthesis; FAD from FMN: step 1/1.</text>
</comment>
<comment type="similarity">
    <text evidence="15">Belongs to the ribF family.</text>
</comment>
<evidence type="ECO:0000256" key="14">
    <source>
        <dbReference type="ARBA" id="ARBA00049494"/>
    </source>
</evidence>
<evidence type="ECO:0000256" key="6">
    <source>
        <dbReference type="ARBA" id="ARBA00022679"/>
    </source>
</evidence>
<proteinExistence type="inferred from homology"/>
<dbReference type="InterPro" id="IPR015864">
    <property type="entry name" value="FAD_synthase"/>
</dbReference>
<dbReference type="NCBIfam" id="NF004160">
    <property type="entry name" value="PRK05627.1-3"/>
    <property type="match status" value="1"/>
</dbReference>